<proteinExistence type="predicted"/>
<reference evidence="2" key="1">
    <citation type="submission" date="2023-07" db="EMBL/GenBank/DDBJ databases">
        <title>draft genome sequence of fig (Ficus carica).</title>
        <authorList>
            <person name="Takahashi T."/>
            <person name="Nishimura K."/>
        </authorList>
    </citation>
    <scope>NUCLEOTIDE SEQUENCE</scope>
</reference>
<evidence type="ECO:0000313" key="2">
    <source>
        <dbReference type="EMBL" id="GMN23597.1"/>
    </source>
</evidence>
<protein>
    <submittedName>
        <fullName evidence="2">Uncharacterized protein</fullName>
    </submittedName>
</protein>
<accession>A0AA87YWH9</accession>
<comment type="caution">
    <text evidence="2">The sequence shown here is derived from an EMBL/GenBank/DDBJ whole genome shotgun (WGS) entry which is preliminary data.</text>
</comment>
<organism evidence="2 3">
    <name type="scientific">Ficus carica</name>
    <name type="common">Common fig</name>
    <dbReference type="NCBI Taxonomy" id="3494"/>
    <lineage>
        <taxon>Eukaryota</taxon>
        <taxon>Viridiplantae</taxon>
        <taxon>Streptophyta</taxon>
        <taxon>Embryophyta</taxon>
        <taxon>Tracheophyta</taxon>
        <taxon>Spermatophyta</taxon>
        <taxon>Magnoliopsida</taxon>
        <taxon>eudicotyledons</taxon>
        <taxon>Gunneridae</taxon>
        <taxon>Pentapetalae</taxon>
        <taxon>rosids</taxon>
        <taxon>fabids</taxon>
        <taxon>Rosales</taxon>
        <taxon>Moraceae</taxon>
        <taxon>Ficeae</taxon>
        <taxon>Ficus</taxon>
    </lineage>
</organism>
<evidence type="ECO:0000256" key="1">
    <source>
        <dbReference type="SAM" id="MobiDB-lite"/>
    </source>
</evidence>
<keyword evidence="3" id="KW-1185">Reference proteome</keyword>
<name>A0AA87YWH9_FICCA</name>
<dbReference type="Proteomes" id="UP001187192">
    <property type="component" value="Unassembled WGS sequence"/>
</dbReference>
<feature type="region of interest" description="Disordered" evidence="1">
    <location>
        <begin position="32"/>
        <end position="51"/>
    </location>
</feature>
<gene>
    <name evidence="2" type="ORF">TIFTF001_000178</name>
</gene>
<dbReference type="EMBL" id="BTGU01000001">
    <property type="protein sequence ID" value="GMN23597.1"/>
    <property type="molecule type" value="Genomic_DNA"/>
</dbReference>
<dbReference type="AlphaFoldDB" id="A0AA87YWH9"/>
<sequence length="51" mass="5363">MKDHAIIVTKSVATSGIVATPHSTTSATVAEFEDSGSDYSSVDDDLSFEEI</sequence>
<evidence type="ECO:0000313" key="3">
    <source>
        <dbReference type="Proteomes" id="UP001187192"/>
    </source>
</evidence>